<sequence length="280" mass="31792">MIANKEQCCTVSCESPLDQNYWDAQYKSKATGWDLGEIAPPIKNFIDSLENKNSRILIPGCGNTYEAIYLLAKGFTNITIIDIAPTLVALLQEKFANNANIKIILGDFFEHKGEYDVIIEQTFFCALPPFMRQKYVWKMHQLLARNGILAGLLFNRDFDVNPPFGGNQKEYEMLFKAGFHFEKLEVALDSAAPRKDTELFFEFQKNNAVTVQLYTFEGITCSGCMENVLYKIAALSGVLNVSMSTNFEEILIVSQEEIPLQQLQKIVSHDEKYKIQPIKA</sequence>
<dbReference type="CDD" id="cd02440">
    <property type="entry name" value="AdoMet_MTases"/>
    <property type="match status" value="1"/>
</dbReference>
<keyword evidence="3" id="KW-0808">Transferase</keyword>
<dbReference type="Pfam" id="PF05724">
    <property type="entry name" value="TPMT"/>
    <property type="match status" value="1"/>
</dbReference>
<keyword evidence="4" id="KW-0949">S-adenosyl-L-methionine</keyword>
<evidence type="ECO:0000256" key="2">
    <source>
        <dbReference type="ARBA" id="ARBA00022603"/>
    </source>
</evidence>
<gene>
    <name evidence="5" type="ORF">B6A10_09020</name>
</gene>
<evidence type="ECO:0000256" key="1">
    <source>
        <dbReference type="ARBA" id="ARBA00022553"/>
    </source>
</evidence>
<dbReference type="PANTHER" id="PTHR32183">
    <property type="match status" value="1"/>
</dbReference>
<proteinExistence type="predicted"/>
<dbReference type="PANTHER" id="PTHR32183:SF11">
    <property type="entry name" value="THIOL METHYLTRANSFERASE 2-RELATED"/>
    <property type="match status" value="1"/>
</dbReference>
<evidence type="ECO:0000256" key="4">
    <source>
        <dbReference type="ARBA" id="ARBA00022691"/>
    </source>
</evidence>
<dbReference type="InterPro" id="IPR008854">
    <property type="entry name" value="TPMT"/>
</dbReference>
<protein>
    <submittedName>
        <fullName evidence="5">Thiopurine S-methyltransferase</fullName>
    </submittedName>
</protein>
<evidence type="ECO:0000313" key="6">
    <source>
        <dbReference type="Proteomes" id="UP000661715"/>
    </source>
</evidence>
<dbReference type="RefSeq" id="WP_188220620.1">
    <property type="nucleotide sequence ID" value="NZ_NASZ01000012.1"/>
</dbReference>
<dbReference type="PROSITE" id="PS51585">
    <property type="entry name" value="SAM_MT_TPMT"/>
    <property type="match status" value="1"/>
</dbReference>
<evidence type="ECO:0000256" key="3">
    <source>
        <dbReference type="ARBA" id="ARBA00022679"/>
    </source>
</evidence>
<dbReference type="SUPFAM" id="SSF55008">
    <property type="entry name" value="HMA, heavy metal-associated domain"/>
    <property type="match status" value="1"/>
</dbReference>
<keyword evidence="1" id="KW-0597">Phosphoprotein</keyword>
<evidence type="ECO:0000313" key="5">
    <source>
        <dbReference type="EMBL" id="MBD0725318.1"/>
    </source>
</evidence>
<accession>A0ABR7UTG8</accession>
<reference evidence="5 6" key="1">
    <citation type="journal article" date="2020" name="Microbiol. Res.">
        <title>Flavobacterium pokkalii sp. nov., a novel plant growth promoting native rhizobacteria isolated from pokkali rice grown in coastal saline affected agricultural regions of southern India, Kerala.</title>
        <authorList>
            <person name="Menon R.R."/>
            <person name="Kumari S."/>
            <person name="Viver T."/>
            <person name="Rameshkumar N."/>
        </authorList>
    </citation>
    <scope>NUCLEOTIDE SEQUENCE [LARGE SCALE GENOMIC DNA]</scope>
    <source>
        <strain evidence="5 6">L1I52</strain>
    </source>
</reference>
<organism evidence="5 6">
    <name type="scientific">Flavobacterium pokkalii</name>
    <dbReference type="NCBI Taxonomy" id="1940408"/>
    <lineage>
        <taxon>Bacteria</taxon>
        <taxon>Pseudomonadati</taxon>
        <taxon>Bacteroidota</taxon>
        <taxon>Flavobacteriia</taxon>
        <taxon>Flavobacteriales</taxon>
        <taxon>Flavobacteriaceae</taxon>
        <taxon>Flavobacterium</taxon>
    </lineage>
</organism>
<name>A0ABR7UTG8_9FLAO</name>
<dbReference type="Proteomes" id="UP000661715">
    <property type="component" value="Unassembled WGS sequence"/>
</dbReference>
<dbReference type="SUPFAM" id="SSF53335">
    <property type="entry name" value="S-adenosyl-L-methionine-dependent methyltransferases"/>
    <property type="match status" value="1"/>
</dbReference>
<keyword evidence="6" id="KW-1185">Reference proteome</keyword>
<dbReference type="InterPro" id="IPR006121">
    <property type="entry name" value="HMA_dom"/>
</dbReference>
<dbReference type="InterPro" id="IPR036163">
    <property type="entry name" value="HMA_dom_sf"/>
</dbReference>
<comment type="caution">
    <text evidence="5">The sequence shown here is derived from an EMBL/GenBank/DDBJ whole genome shotgun (WGS) entry which is preliminary data.</text>
</comment>
<dbReference type="InterPro" id="IPR029063">
    <property type="entry name" value="SAM-dependent_MTases_sf"/>
</dbReference>
<dbReference type="EMBL" id="NASZ01000012">
    <property type="protein sequence ID" value="MBD0725318.1"/>
    <property type="molecule type" value="Genomic_DNA"/>
</dbReference>
<dbReference type="CDD" id="cd00371">
    <property type="entry name" value="HMA"/>
    <property type="match status" value="1"/>
</dbReference>
<dbReference type="Gene3D" id="3.40.50.150">
    <property type="entry name" value="Vaccinia Virus protein VP39"/>
    <property type="match status" value="1"/>
</dbReference>
<keyword evidence="2" id="KW-0489">Methyltransferase</keyword>